<dbReference type="Proteomes" id="UP000186594">
    <property type="component" value="Unassembled WGS sequence"/>
</dbReference>
<dbReference type="UniPathway" id="UPA00275">
    <property type="reaction ID" value="UER00404"/>
</dbReference>
<dbReference type="GO" id="GO:0009231">
    <property type="term" value="P:riboflavin biosynthetic process"/>
    <property type="evidence" value="ECO:0007669"/>
    <property type="project" value="UniProtKB-UniPathway"/>
</dbReference>
<evidence type="ECO:0000256" key="7">
    <source>
        <dbReference type="RuleBase" id="RU003795"/>
    </source>
</evidence>
<evidence type="ECO:0000256" key="2">
    <source>
        <dbReference type="ARBA" id="ARBA00007424"/>
    </source>
</evidence>
<evidence type="ECO:0000256" key="4">
    <source>
        <dbReference type="ARBA" id="ARBA00022619"/>
    </source>
</evidence>
<name>A0A1U7LN54_NEOID</name>
<dbReference type="GO" id="GO:0000906">
    <property type="term" value="F:6,7-dimethyl-8-ribityllumazine synthase activity"/>
    <property type="evidence" value="ECO:0007669"/>
    <property type="project" value="UniProtKB-EC"/>
</dbReference>
<gene>
    <name evidence="8" type="ORF">NEOLI_004266</name>
</gene>
<reference evidence="8 9" key="1">
    <citation type="submission" date="2016-04" db="EMBL/GenBank/DDBJ databases">
        <title>Evolutionary innovation and constraint leading to complex multicellularity in the Ascomycota.</title>
        <authorList>
            <person name="Cisse O."/>
            <person name="Nguyen A."/>
            <person name="Hewitt D.A."/>
            <person name="Jedd G."/>
            <person name="Stajich J.E."/>
        </authorList>
    </citation>
    <scope>NUCLEOTIDE SEQUENCE [LARGE SCALE GENOMIC DNA]</scope>
    <source>
        <strain evidence="8 9">DAH-3</strain>
    </source>
</reference>
<dbReference type="HAMAP" id="MF_00178">
    <property type="entry name" value="Lumazine_synth"/>
    <property type="match status" value="1"/>
</dbReference>
<comment type="function">
    <text evidence="7">Catalyzes the formation of 6,7-dimethyl-8-ribityllumazine by condensation of 5-amino-6-(D-ribitylamino)uracil with 3,4-dihydroxy-2-butanone 4-phosphate. This is the penultimate step in the biosynthesis of riboflavin.</text>
</comment>
<comment type="catalytic activity">
    <reaction evidence="6 7">
        <text>(2S)-2-hydroxy-3-oxobutyl phosphate + 5-amino-6-(D-ribitylamino)uracil = 6,7-dimethyl-8-(1-D-ribityl)lumazine + phosphate + 2 H2O + H(+)</text>
        <dbReference type="Rhea" id="RHEA:26152"/>
        <dbReference type="ChEBI" id="CHEBI:15377"/>
        <dbReference type="ChEBI" id="CHEBI:15378"/>
        <dbReference type="ChEBI" id="CHEBI:15934"/>
        <dbReference type="ChEBI" id="CHEBI:43474"/>
        <dbReference type="ChEBI" id="CHEBI:58201"/>
        <dbReference type="ChEBI" id="CHEBI:58830"/>
        <dbReference type="EC" id="2.5.1.78"/>
    </reaction>
</comment>
<dbReference type="InterPro" id="IPR002180">
    <property type="entry name" value="LS/RS"/>
</dbReference>
<comment type="similarity">
    <text evidence="2 7">Belongs to the DMRL synthase family.</text>
</comment>
<keyword evidence="4 7" id="KW-0686">Riboflavin biosynthesis</keyword>
<dbReference type="EMBL" id="LXFE01001001">
    <property type="protein sequence ID" value="OLL24069.1"/>
    <property type="molecule type" value="Genomic_DNA"/>
</dbReference>
<dbReference type="InterPro" id="IPR034964">
    <property type="entry name" value="LS"/>
</dbReference>
<evidence type="ECO:0000256" key="3">
    <source>
        <dbReference type="ARBA" id="ARBA00012664"/>
    </source>
</evidence>
<protein>
    <recommendedName>
        <fullName evidence="3 7">6,7-dimethyl-8-ribityllumazine synthase</fullName>
        <shortName evidence="7">DMRL synthase</shortName>
        <ecNumber evidence="3 7">2.5.1.78</ecNumber>
    </recommendedName>
</protein>
<dbReference type="GO" id="GO:0009349">
    <property type="term" value="C:riboflavin synthase complex"/>
    <property type="evidence" value="ECO:0007669"/>
    <property type="project" value="UniProtKB-UniRule"/>
</dbReference>
<evidence type="ECO:0000313" key="8">
    <source>
        <dbReference type="EMBL" id="OLL24069.1"/>
    </source>
</evidence>
<dbReference type="PANTHER" id="PTHR21058">
    <property type="entry name" value="6,7-DIMETHYL-8-RIBITYLLUMAZINE SYNTHASE DMRL SYNTHASE LUMAZINE SYNTHASE"/>
    <property type="match status" value="1"/>
</dbReference>
<dbReference type="OrthoDB" id="2965at2759"/>
<dbReference type="NCBIfam" id="TIGR00114">
    <property type="entry name" value="lumazine-synth"/>
    <property type="match status" value="1"/>
</dbReference>
<proteinExistence type="inferred from homology"/>
<dbReference type="Gene3D" id="3.40.50.960">
    <property type="entry name" value="Lumazine/riboflavin synthase"/>
    <property type="match status" value="1"/>
</dbReference>
<dbReference type="SUPFAM" id="SSF52121">
    <property type="entry name" value="Lumazine synthase"/>
    <property type="match status" value="1"/>
</dbReference>
<evidence type="ECO:0000256" key="6">
    <source>
        <dbReference type="ARBA" id="ARBA00048785"/>
    </source>
</evidence>
<dbReference type="STRING" id="1198029.A0A1U7LN54"/>
<comment type="caution">
    <text evidence="8">The sequence shown here is derived from an EMBL/GenBank/DDBJ whole genome shotgun (WGS) entry which is preliminary data.</text>
</comment>
<evidence type="ECO:0000256" key="1">
    <source>
        <dbReference type="ARBA" id="ARBA00004917"/>
    </source>
</evidence>
<dbReference type="InterPro" id="IPR036467">
    <property type="entry name" value="LS/RS_sf"/>
</dbReference>
<evidence type="ECO:0000256" key="5">
    <source>
        <dbReference type="ARBA" id="ARBA00022679"/>
    </source>
</evidence>
<dbReference type="CDD" id="cd09209">
    <property type="entry name" value="Lumazine_synthase-I"/>
    <property type="match status" value="1"/>
</dbReference>
<dbReference type="GO" id="GO:0005758">
    <property type="term" value="C:mitochondrial intermembrane space"/>
    <property type="evidence" value="ECO:0007669"/>
    <property type="project" value="TreeGrafter"/>
</dbReference>
<dbReference type="AlphaFoldDB" id="A0A1U7LN54"/>
<accession>A0A1U7LN54</accession>
<dbReference type="OMA" id="HYDTVCN"/>
<organism evidence="8 9">
    <name type="scientific">Neolecta irregularis (strain DAH-3)</name>
    <dbReference type="NCBI Taxonomy" id="1198029"/>
    <lineage>
        <taxon>Eukaryota</taxon>
        <taxon>Fungi</taxon>
        <taxon>Dikarya</taxon>
        <taxon>Ascomycota</taxon>
        <taxon>Taphrinomycotina</taxon>
        <taxon>Neolectales</taxon>
        <taxon>Neolectaceae</taxon>
        <taxon>Neolecta</taxon>
    </lineage>
</organism>
<keyword evidence="9" id="KW-1185">Reference proteome</keyword>
<sequence length="153" mass="16793">MKGPELAELSKTSGQNIKVLIVHARWNAYIIKRLVESTTASLLQRYGVQEANLTIRSVPGSWELPMALKQDIQNYDVAIAIGVLIKGETMHFEYISQNVSAGLMQIQLESGKPVIFGVLTVLTQEQAEQRAGIHGRDHAPDWAAAAVEMAIAK</sequence>
<dbReference type="EC" id="2.5.1.78" evidence="3 7"/>
<comment type="pathway">
    <text evidence="1 7">Cofactor biosynthesis; riboflavin biosynthesis; riboflavin from 2-hydroxy-3-oxobutyl phosphate and 5-amino-6-(D-ribitylamino)uracil: step 1/2.</text>
</comment>
<evidence type="ECO:0000313" key="9">
    <source>
        <dbReference type="Proteomes" id="UP000186594"/>
    </source>
</evidence>
<keyword evidence="5 7" id="KW-0808">Transferase</keyword>
<dbReference type="Pfam" id="PF00885">
    <property type="entry name" value="DMRL_synthase"/>
    <property type="match status" value="1"/>
</dbReference>
<dbReference type="PANTHER" id="PTHR21058:SF0">
    <property type="entry name" value="6,7-DIMETHYL-8-RIBITYLLUMAZINE SYNTHASE"/>
    <property type="match status" value="1"/>
</dbReference>